<keyword evidence="2" id="KW-1185">Reference proteome</keyword>
<evidence type="ECO:0000313" key="2">
    <source>
        <dbReference type="Proteomes" id="UP000581135"/>
    </source>
</evidence>
<dbReference type="Proteomes" id="UP000581135">
    <property type="component" value="Unassembled WGS sequence"/>
</dbReference>
<evidence type="ECO:0000313" key="1">
    <source>
        <dbReference type="EMBL" id="MBB3066293.1"/>
    </source>
</evidence>
<dbReference type="InterPro" id="IPR010710">
    <property type="entry name" value="DUF1289"/>
</dbReference>
<dbReference type="EMBL" id="JACHXA010000007">
    <property type="protein sequence ID" value="MBB3066293.1"/>
    <property type="molecule type" value="Genomic_DNA"/>
</dbReference>
<organism evidence="1 2">
    <name type="scientific">Limibacillus halophilus</name>
    <dbReference type="NCBI Taxonomy" id="1579333"/>
    <lineage>
        <taxon>Bacteria</taxon>
        <taxon>Pseudomonadati</taxon>
        <taxon>Pseudomonadota</taxon>
        <taxon>Alphaproteobacteria</taxon>
        <taxon>Rhodospirillales</taxon>
        <taxon>Rhodovibrionaceae</taxon>
        <taxon>Limibacillus</taxon>
    </lineage>
</organism>
<proteinExistence type="predicted"/>
<protein>
    <submittedName>
        <fullName evidence="1">Putative Fe-S protein YdhL (DUF1289 family)</fullName>
    </submittedName>
</protein>
<reference evidence="1 2" key="1">
    <citation type="submission" date="2020-08" db="EMBL/GenBank/DDBJ databases">
        <title>Genomic Encyclopedia of Type Strains, Phase III (KMG-III): the genomes of soil and plant-associated and newly described type strains.</title>
        <authorList>
            <person name="Whitman W."/>
        </authorList>
    </citation>
    <scope>NUCLEOTIDE SEQUENCE [LARGE SCALE GENOMIC DNA]</scope>
    <source>
        <strain evidence="1 2">CECT 8803</strain>
    </source>
</reference>
<dbReference type="PANTHER" id="PTHR35175">
    <property type="entry name" value="DUF1289 DOMAIN-CONTAINING PROTEIN"/>
    <property type="match status" value="1"/>
</dbReference>
<dbReference type="RefSeq" id="WP_322091254.1">
    <property type="nucleotide sequence ID" value="NZ_JACHXA010000007.1"/>
</dbReference>
<accession>A0A839SZF0</accession>
<dbReference type="PANTHER" id="PTHR35175:SF2">
    <property type="entry name" value="DUF1289 DOMAIN-CONTAINING PROTEIN"/>
    <property type="match status" value="1"/>
</dbReference>
<gene>
    <name evidence="1" type="ORF">FHR98_002598</name>
</gene>
<dbReference type="Pfam" id="PF06945">
    <property type="entry name" value="DUF1289"/>
    <property type="match status" value="1"/>
</dbReference>
<dbReference type="AlphaFoldDB" id="A0A839SZF0"/>
<name>A0A839SZF0_9PROT</name>
<sequence>MNPEDRAERRRRRREALGRKIDTTIPSPCISVCTLDPVTNWCMGCHRTIDEIRNWPILSAEEKQSILAAIEDRCSGASER</sequence>
<comment type="caution">
    <text evidence="1">The sequence shown here is derived from an EMBL/GenBank/DDBJ whole genome shotgun (WGS) entry which is preliminary data.</text>
</comment>